<reference evidence="3 4" key="1">
    <citation type="submission" date="2015-07" db="EMBL/GenBank/DDBJ databases">
        <title>The genome of Habropoda laboriosa.</title>
        <authorList>
            <person name="Pan H."/>
            <person name="Kapheim K."/>
        </authorList>
    </citation>
    <scope>NUCLEOTIDE SEQUENCE [LARGE SCALE GENOMIC DNA]</scope>
    <source>
        <strain evidence="3">0110345459</strain>
    </source>
</reference>
<dbReference type="GO" id="GO:0031593">
    <property type="term" value="F:polyubiquitin modification-dependent protein binding"/>
    <property type="evidence" value="ECO:0007669"/>
    <property type="project" value="TreeGrafter"/>
</dbReference>
<feature type="compositionally biased region" description="Low complexity" evidence="1">
    <location>
        <begin position="535"/>
        <end position="546"/>
    </location>
</feature>
<feature type="compositionally biased region" description="Polar residues" evidence="1">
    <location>
        <begin position="407"/>
        <end position="416"/>
    </location>
</feature>
<dbReference type="InterPro" id="IPR055064">
    <property type="entry name" value="BRISC_FAM175B_helical"/>
</dbReference>
<dbReference type="AlphaFoldDB" id="A0A0L7QQ38"/>
<feature type="region of interest" description="Disordered" evidence="1">
    <location>
        <begin position="393"/>
        <end position="468"/>
    </location>
</feature>
<sequence>MGEGFRVLGDQYGCLVVFGIIGKDFDYWNYMGEGFWGPLGPIWLPCGFGNYCENFSPWGPIWLSCAFEDHCKNFSNCSCGPIWLPFDFEDHYEDFDNWNCTGEGFRILADQYGCLVVRRVWLGPALSLLFYENVRSRGDQMGFLLGETLEFIVKTYTDADNQVETVKIYNNIEAIVTCPLPDSLYNSIGKINKEKLKDFLHDKSKQVIGWFCFRRNIGLVPTFRDKILHREFASYFSNDNGSKEEFFVTCLLNSSTSSEGGTHKFKHVFLRQKMGTFEPVPLRINNLGSNSFIHEGSDYKPTPTKKSSDVPDVFTNLVESLNLDLTRASGFESAIAIQKAAEQHLSQLIPELCKSDLEVAELEKQIKEFKLNRKAKINGNLNNLNQQYEIEKNEISKERQKSEKISPSRTEPSGDTNQERRVSQPIITRSKPQNTATFVEKNINQSNSRRTNTDAINSPSQEPSAVNSVAEIKLDVTESVSNKSRRFSNMDSEIVKESICKGETNTSGVGRGKGKVVHNLQTELKKGRRTSGPLTTRSSSVRTSHTQVPQQESSEANSVQNTSFQVSYSQVPKKKVDNARKSTDTTQNH</sequence>
<dbReference type="InterPro" id="IPR023238">
    <property type="entry name" value="FAM175"/>
</dbReference>
<dbReference type="GO" id="GO:0008608">
    <property type="term" value="P:attachment of spindle microtubules to kinetochore"/>
    <property type="evidence" value="ECO:0007669"/>
    <property type="project" value="TreeGrafter"/>
</dbReference>
<evidence type="ECO:0000313" key="4">
    <source>
        <dbReference type="Proteomes" id="UP000053825"/>
    </source>
</evidence>
<accession>A0A0L7QQ38</accession>
<evidence type="ECO:0000256" key="1">
    <source>
        <dbReference type="SAM" id="MobiDB-lite"/>
    </source>
</evidence>
<feature type="compositionally biased region" description="Basic and acidic residues" evidence="1">
    <location>
        <begin position="574"/>
        <end position="583"/>
    </location>
</feature>
<dbReference type="Pfam" id="PF21125">
    <property type="entry name" value="MPN_2A_DUB_like"/>
    <property type="match status" value="1"/>
</dbReference>
<gene>
    <name evidence="3" type="ORF">WH47_07122</name>
</gene>
<dbReference type="GO" id="GO:0090307">
    <property type="term" value="P:mitotic spindle assembly"/>
    <property type="evidence" value="ECO:0007669"/>
    <property type="project" value="TreeGrafter"/>
</dbReference>
<dbReference type="PANTHER" id="PTHR31728:SF5">
    <property type="entry name" value="OS07G0540200 PROTEIN"/>
    <property type="match status" value="1"/>
</dbReference>
<feature type="domain" description="BRISC complex subunit FAM175B helical" evidence="2">
    <location>
        <begin position="312"/>
        <end position="370"/>
    </location>
</feature>
<dbReference type="OrthoDB" id="6358435at2759"/>
<feature type="region of interest" description="Disordered" evidence="1">
    <location>
        <begin position="522"/>
        <end position="589"/>
    </location>
</feature>
<protein>
    <submittedName>
        <fullName evidence="3">BRCA1-A complex subunit Abraxas</fullName>
    </submittedName>
</protein>
<dbReference type="CDD" id="cd23525">
    <property type="entry name" value="Abraxas_2_insects"/>
    <property type="match status" value="1"/>
</dbReference>
<keyword evidence="4" id="KW-1185">Reference proteome</keyword>
<feature type="compositionally biased region" description="Polar residues" evidence="1">
    <location>
        <begin position="425"/>
        <end position="467"/>
    </location>
</feature>
<dbReference type="GO" id="GO:0070536">
    <property type="term" value="P:protein K63-linked deubiquitination"/>
    <property type="evidence" value="ECO:0007669"/>
    <property type="project" value="TreeGrafter"/>
</dbReference>
<evidence type="ECO:0000313" key="3">
    <source>
        <dbReference type="EMBL" id="KOC60669.1"/>
    </source>
</evidence>
<dbReference type="Proteomes" id="UP000053825">
    <property type="component" value="Unassembled WGS sequence"/>
</dbReference>
<dbReference type="Pfam" id="PF22299">
    <property type="entry name" value="BRISC_FAM175B_helical"/>
    <property type="match status" value="1"/>
</dbReference>
<dbReference type="PANTHER" id="PTHR31728">
    <property type="entry name" value="ABRAXAS FAMILY MEMBER"/>
    <property type="match status" value="1"/>
</dbReference>
<organism evidence="3 4">
    <name type="scientific">Habropoda laboriosa</name>
    <dbReference type="NCBI Taxonomy" id="597456"/>
    <lineage>
        <taxon>Eukaryota</taxon>
        <taxon>Metazoa</taxon>
        <taxon>Ecdysozoa</taxon>
        <taxon>Arthropoda</taxon>
        <taxon>Hexapoda</taxon>
        <taxon>Insecta</taxon>
        <taxon>Pterygota</taxon>
        <taxon>Neoptera</taxon>
        <taxon>Endopterygota</taxon>
        <taxon>Hymenoptera</taxon>
        <taxon>Apocrita</taxon>
        <taxon>Aculeata</taxon>
        <taxon>Apoidea</taxon>
        <taxon>Anthophila</taxon>
        <taxon>Apidae</taxon>
        <taxon>Habropoda</taxon>
    </lineage>
</organism>
<feature type="compositionally biased region" description="Polar residues" evidence="1">
    <location>
        <begin position="547"/>
        <end position="570"/>
    </location>
</feature>
<proteinExistence type="predicted"/>
<feature type="compositionally biased region" description="Basic and acidic residues" evidence="1">
    <location>
        <begin position="393"/>
        <end position="406"/>
    </location>
</feature>
<dbReference type="EMBL" id="KQ414799">
    <property type="protein sequence ID" value="KOC60669.1"/>
    <property type="molecule type" value="Genomic_DNA"/>
</dbReference>
<name>A0A0L7QQ38_9HYME</name>
<dbReference type="PRINTS" id="PR02051">
    <property type="entry name" value="PROTEINF175"/>
</dbReference>
<dbReference type="STRING" id="597456.A0A0L7QQ38"/>
<evidence type="ECO:0000259" key="2">
    <source>
        <dbReference type="Pfam" id="PF22299"/>
    </source>
</evidence>
<dbReference type="GO" id="GO:0005634">
    <property type="term" value="C:nucleus"/>
    <property type="evidence" value="ECO:0007669"/>
    <property type="project" value="TreeGrafter"/>
</dbReference>
<dbReference type="GO" id="GO:0008017">
    <property type="term" value="F:microtubule binding"/>
    <property type="evidence" value="ECO:0007669"/>
    <property type="project" value="TreeGrafter"/>
</dbReference>